<evidence type="ECO:0000256" key="1">
    <source>
        <dbReference type="SAM" id="MobiDB-lite"/>
    </source>
</evidence>
<feature type="compositionally biased region" description="Basic and acidic residues" evidence="1">
    <location>
        <begin position="1"/>
        <end position="16"/>
    </location>
</feature>
<name>A0ABX5U550_STRGD</name>
<feature type="region of interest" description="Disordered" evidence="1">
    <location>
        <begin position="55"/>
        <end position="76"/>
    </location>
</feature>
<dbReference type="Proteomes" id="UP000501753">
    <property type="component" value="Chromosome"/>
</dbReference>
<protein>
    <submittedName>
        <fullName evidence="2">Uncharacterized protein</fullName>
    </submittedName>
</protein>
<gene>
    <name evidence="2" type="ORF">DDJ31_31785</name>
</gene>
<sequence length="76" mass="8342">MSSRVRTEARLRERSSSSRGVSSRTMATGLSGTMSIVSTARFSASRRALYQREPSLSIPVRPVTHHSSPQLTTAHQ</sequence>
<evidence type="ECO:0000313" key="2">
    <source>
        <dbReference type="EMBL" id="QCN88984.1"/>
    </source>
</evidence>
<evidence type="ECO:0000313" key="3">
    <source>
        <dbReference type="Proteomes" id="UP000501753"/>
    </source>
</evidence>
<reference evidence="2 3" key="1">
    <citation type="submission" date="2018-04" db="EMBL/GenBank/DDBJ databases">
        <title>Complete genome sequences of Streptomyces griseoviridis K61 and characterization of antagonistic properties of biological control agents.</title>
        <authorList>
            <person name="Mariita R.M."/>
            <person name="Sello J.K."/>
        </authorList>
    </citation>
    <scope>NUCLEOTIDE SEQUENCE [LARGE SCALE GENOMIC DNA]</scope>
    <source>
        <strain evidence="2 3">K61</strain>
    </source>
</reference>
<feature type="region of interest" description="Disordered" evidence="1">
    <location>
        <begin position="1"/>
        <end position="27"/>
    </location>
</feature>
<accession>A0ABX5U550</accession>
<keyword evidence="3" id="KW-1185">Reference proteome</keyword>
<dbReference type="EMBL" id="CP029078">
    <property type="protein sequence ID" value="QCN88984.1"/>
    <property type="molecule type" value="Genomic_DNA"/>
</dbReference>
<proteinExistence type="predicted"/>
<feature type="compositionally biased region" description="Polar residues" evidence="1">
    <location>
        <begin position="65"/>
        <end position="76"/>
    </location>
</feature>
<organism evidence="2 3">
    <name type="scientific">Streptomyces griseoviridis</name>
    <dbReference type="NCBI Taxonomy" id="45398"/>
    <lineage>
        <taxon>Bacteria</taxon>
        <taxon>Bacillati</taxon>
        <taxon>Actinomycetota</taxon>
        <taxon>Actinomycetes</taxon>
        <taxon>Kitasatosporales</taxon>
        <taxon>Streptomycetaceae</taxon>
        <taxon>Streptomyces</taxon>
    </lineage>
</organism>